<dbReference type="HOGENOM" id="CLU_1227808_0_0_10"/>
<dbReference type="AlphaFoldDB" id="I3YJK2"/>
<proteinExistence type="predicted"/>
<reference evidence="2" key="1">
    <citation type="journal article" date="2013" name="Stand. Genomic Sci.">
        <title>Complete genome sequence of the bile-resistant pigment-producing anaerobe Alistipes finegoldii type strain (AHN2437(T)).</title>
        <authorList>
            <person name="Mavromatis K."/>
            <person name="Stackebrandt E."/>
            <person name="Munk C."/>
            <person name="Lapidus A."/>
            <person name="Nolan M."/>
            <person name="Lucas S."/>
            <person name="Hammon N."/>
            <person name="Deshpande S."/>
            <person name="Cheng J.F."/>
            <person name="Tapia R."/>
            <person name="Goodwin L.A."/>
            <person name="Pitluck S."/>
            <person name="Liolios K."/>
            <person name="Pagani I."/>
            <person name="Ivanova N."/>
            <person name="Mikhailova N."/>
            <person name="Huntemann M."/>
            <person name="Pati A."/>
            <person name="Chen A."/>
            <person name="Palaniappan K."/>
            <person name="Land M."/>
            <person name="Hauser L."/>
            <person name="Rohde M."/>
            <person name="Gronow S."/>
            <person name="Goker M."/>
            <person name="Detter J.C."/>
            <person name="Bristow J."/>
            <person name="Eisen J.A."/>
            <person name="Markowitz V."/>
            <person name="Hugenholtz P."/>
            <person name="Kyrpides N.C."/>
            <person name="Klenk H.P."/>
            <person name="Woyke T."/>
        </authorList>
    </citation>
    <scope>NUCLEOTIDE SEQUENCE</scope>
    <source>
        <strain evidence="2">DSM 17242 / JCM 16770 / AHN 2437 / CCUG 46020 / CIP 107999</strain>
    </source>
</reference>
<name>I3YJK2_ALIFI</name>
<dbReference type="Proteomes" id="UP000006052">
    <property type="component" value="Chromosome"/>
</dbReference>
<dbReference type="RefSeq" id="WP_014774854.1">
    <property type="nucleotide sequence ID" value="NC_018011.1"/>
</dbReference>
<dbReference type="STRING" id="679935.Alfi_0796"/>
<evidence type="ECO:0000313" key="2">
    <source>
        <dbReference type="Proteomes" id="UP000006052"/>
    </source>
</evidence>
<protein>
    <submittedName>
        <fullName evidence="1">Uncharacterized protein</fullName>
    </submittedName>
</protein>
<accession>I3YJK2</accession>
<dbReference type="KEGG" id="afd:Alfi_0796"/>
<gene>
    <name evidence="1" type="ordered locus">Alfi_0796</name>
</gene>
<evidence type="ECO:0000313" key="1">
    <source>
        <dbReference type="EMBL" id="AFL77170.1"/>
    </source>
</evidence>
<sequence length="225" mass="25055">MNDKSIIGFGYKPNFAKAVCLKTNSTTRLGDVEYKIIADPYEREFVELEPVPLSLFGEKKKVLHTEMAVNVLDSVTGLTYAVEYAPANLIRPPKEYKWGDIEILVGNRPLPVATIDIAKEKKPGKSTDFIQRMKEIINELEAMIDADPDFEKDCGLGIFAMRKATDGKAHTGVSFICGAEKNVVDSLVAAGMKGRNDKVINVLDKARRKALYQRVSRNLINELYG</sequence>
<dbReference type="EMBL" id="CP003274">
    <property type="protein sequence ID" value="AFL77170.1"/>
    <property type="molecule type" value="Genomic_DNA"/>
</dbReference>
<organism evidence="1 2">
    <name type="scientific">Alistipes finegoldii (strain DSM 17242 / JCM 16770 / CCUG 46020 / CIP 107999 / KCTC 15236 / AHN 2437)</name>
    <dbReference type="NCBI Taxonomy" id="679935"/>
    <lineage>
        <taxon>Bacteria</taxon>
        <taxon>Pseudomonadati</taxon>
        <taxon>Bacteroidota</taxon>
        <taxon>Bacteroidia</taxon>
        <taxon>Bacteroidales</taxon>
        <taxon>Rikenellaceae</taxon>
        <taxon>Alistipes</taxon>
    </lineage>
</organism>
<dbReference type="PATRIC" id="fig|679935.3.peg.739"/>